<dbReference type="RefSeq" id="XP_013386701.1">
    <property type="nucleotide sequence ID" value="XM_013531247.1"/>
</dbReference>
<accession>A0A1S3HMH0</accession>
<dbReference type="GO" id="GO:0005794">
    <property type="term" value="C:Golgi apparatus"/>
    <property type="evidence" value="ECO:0007669"/>
    <property type="project" value="TreeGrafter"/>
</dbReference>
<organism evidence="4 5">
    <name type="scientific">Lingula anatina</name>
    <name type="common">Brachiopod</name>
    <name type="synonym">Lingula unguis</name>
    <dbReference type="NCBI Taxonomy" id="7574"/>
    <lineage>
        <taxon>Eukaryota</taxon>
        <taxon>Metazoa</taxon>
        <taxon>Spiralia</taxon>
        <taxon>Lophotrochozoa</taxon>
        <taxon>Brachiopoda</taxon>
        <taxon>Linguliformea</taxon>
        <taxon>Lingulata</taxon>
        <taxon>Lingulida</taxon>
        <taxon>Linguloidea</taxon>
        <taxon>Lingulidae</taxon>
        <taxon>Lingula</taxon>
    </lineage>
</organism>
<dbReference type="Proteomes" id="UP000085678">
    <property type="component" value="Unplaced"/>
</dbReference>
<dbReference type="PANTHER" id="PTHR31121">
    <property type="entry name" value="ALPHA-1,2 MANNOSYLTRANSFERASE KTR1"/>
    <property type="match status" value="1"/>
</dbReference>
<dbReference type="GO" id="GO:0006487">
    <property type="term" value="P:protein N-linked glycosylation"/>
    <property type="evidence" value="ECO:0007669"/>
    <property type="project" value="TreeGrafter"/>
</dbReference>
<evidence type="ECO:0000256" key="1">
    <source>
        <dbReference type="ARBA" id="ARBA00007677"/>
    </source>
</evidence>
<evidence type="ECO:0000313" key="4">
    <source>
        <dbReference type="Proteomes" id="UP000085678"/>
    </source>
</evidence>
<dbReference type="InterPro" id="IPR029044">
    <property type="entry name" value="Nucleotide-diphossugar_trans"/>
</dbReference>
<evidence type="ECO:0000256" key="2">
    <source>
        <dbReference type="ARBA" id="ARBA00022679"/>
    </source>
</evidence>
<dbReference type="GO" id="GO:0000032">
    <property type="term" value="P:cell wall mannoprotein biosynthetic process"/>
    <property type="evidence" value="ECO:0007669"/>
    <property type="project" value="TreeGrafter"/>
</dbReference>
<reference evidence="5" key="1">
    <citation type="submission" date="2025-08" db="UniProtKB">
        <authorList>
            <consortium name="RefSeq"/>
        </authorList>
    </citation>
    <scope>IDENTIFICATION</scope>
    <source>
        <tissue evidence="5">Gonads</tissue>
    </source>
</reference>
<dbReference type="GO" id="GO:0000026">
    <property type="term" value="F:alpha-1,2-mannosyltransferase activity"/>
    <property type="evidence" value="ECO:0007669"/>
    <property type="project" value="TreeGrafter"/>
</dbReference>
<dbReference type="AlphaFoldDB" id="A0A1S3HMH0"/>
<gene>
    <name evidence="5" type="primary">LOC106156139</name>
</gene>
<feature type="transmembrane region" description="Helical" evidence="3">
    <location>
        <begin position="339"/>
        <end position="361"/>
    </location>
</feature>
<feature type="transmembrane region" description="Helical" evidence="3">
    <location>
        <begin position="12"/>
        <end position="32"/>
    </location>
</feature>
<keyword evidence="3" id="KW-1133">Transmembrane helix</keyword>
<dbReference type="Pfam" id="PF01793">
    <property type="entry name" value="Glyco_transf_15"/>
    <property type="match status" value="1"/>
</dbReference>
<keyword evidence="3" id="KW-0812">Transmembrane</keyword>
<keyword evidence="4" id="KW-1185">Reference proteome</keyword>
<dbReference type="Gene3D" id="3.90.550.10">
    <property type="entry name" value="Spore Coat Polysaccharide Biosynthesis Protein SpsA, Chain A"/>
    <property type="match status" value="1"/>
</dbReference>
<dbReference type="InterPro" id="IPR002685">
    <property type="entry name" value="Glyco_trans_15"/>
</dbReference>
<evidence type="ECO:0000256" key="3">
    <source>
        <dbReference type="SAM" id="Phobius"/>
    </source>
</evidence>
<dbReference type="InParanoid" id="A0A1S3HMH0"/>
<dbReference type="KEGG" id="lak:106156139"/>
<name>A0A1S3HMH0_LINAN</name>
<protein>
    <submittedName>
        <fullName evidence="5">Glycolipid 2-alpha-mannosyltransferase-like</fullName>
    </submittedName>
</protein>
<sequence>MLNTLLLRRSRSRSFLLITALVICILTVTLIVRTQMRQKSVLRDFRNDQQLKEFQRVVSTWPNGKPKAVIYFLTYEASFWRMKVAVRHLDTYFNQNFQYPVVVFYEGNVTDRDLTDLTDISTSRIFFQKIHFNQPYYLNVSVEEAVKDITCPKPDRSRFPGYNHMSRFHARLVAQQPILANITWYFRLDDDSLLQDYITYDIFRFMQDNHYTYGYNLVFFDNPLCLTYLKENITHYLKVNSIEPKEYSDWPDGGIFYNNFEVSRFDFWRRPDVVRFLKFIDESGGIYHYRWGDAPIKSAAVLIFLPRQQLYHFRKIKYYHGPWYPGFGETITLFEAIKWISVGSLSTCLVLVILLCCYLYLRIRNKIIS</sequence>
<proteinExistence type="inferred from homology"/>
<comment type="similarity">
    <text evidence="1">Belongs to the glycosyltransferase 15 family.</text>
</comment>
<dbReference type="GO" id="GO:0016020">
    <property type="term" value="C:membrane"/>
    <property type="evidence" value="ECO:0007669"/>
    <property type="project" value="InterPro"/>
</dbReference>
<evidence type="ECO:0000313" key="5">
    <source>
        <dbReference type="RefSeq" id="XP_013386701.1"/>
    </source>
</evidence>
<keyword evidence="3" id="KW-0472">Membrane</keyword>
<dbReference type="PANTHER" id="PTHR31121:SF6">
    <property type="entry name" value="ALPHA-1,2 MANNOSYLTRANSFERASE KTR1"/>
    <property type="match status" value="1"/>
</dbReference>
<dbReference type="GeneID" id="106156139"/>
<keyword evidence="2" id="KW-0808">Transferase</keyword>
<dbReference type="SUPFAM" id="SSF53448">
    <property type="entry name" value="Nucleotide-diphospho-sugar transferases"/>
    <property type="match status" value="1"/>
</dbReference>
<dbReference type="OrthoDB" id="439943at2759"/>